<comment type="caution">
    <text evidence="2">The sequence shown here is derived from an EMBL/GenBank/DDBJ whole genome shotgun (WGS) entry which is preliminary data.</text>
</comment>
<evidence type="ECO:0000313" key="2">
    <source>
        <dbReference type="EMBL" id="MFC7080312.1"/>
    </source>
</evidence>
<dbReference type="CDD" id="cd20335">
    <property type="entry name" value="BRcat_RBR"/>
    <property type="match status" value="1"/>
</dbReference>
<dbReference type="EMBL" id="JBHSZH010000005">
    <property type="protein sequence ID" value="MFC7080312.1"/>
    <property type="molecule type" value="Genomic_DNA"/>
</dbReference>
<dbReference type="AlphaFoldDB" id="A0ABD5WME3"/>
<feature type="domain" description="DUF1156" evidence="1">
    <location>
        <begin position="22"/>
        <end position="73"/>
    </location>
</feature>
<dbReference type="InterPro" id="IPR029063">
    <property type="entry name" value="SAM-dependent_MTases_sf"/>
</dbReference>
<sequence>MAQESGRSADDERNTLPIERGFPIERVNEIAAKEGRAKIHYRPIATMHKWWARRLGCVFRTICLYALVDDPETVSVREPGRNASLDSFVGGTSDVQRLVESVDLSDPESLWELYPKDVQVEGKKILDPFMGGGTSLVEASRFGVESVGYDLNPVAWLVTKKQLEAGRTDLGELDAAFESVEDDVREEITRYYRTPCPNAEREDPRADDDPAADDLLGLDADFEYEIGDDARDELAAHDHHAEVMYEFWVKELDCVSCGTTVPLFKDYRVASGRYEDDGRYNVFCPACESVVVVDDWQSESTCSECGHEWVPERGTVSRGREYTCTDCGQRYAITDAIREQGGFDLRQYAVEYYCETCDDRGLDRSEVKGYKSVGAFDEALYDAAEQAWEERDELREYVPDEAIPEGHLTAERNPIFDHGYHDWTDMFNARQLLCLSSLLRSIDRIEDRNLRELLLLTFSDSLMFQSTFTIYNLAANKIEGTFRLNSFVPQVEIVENNVWGTRAGRGTFSNTYEKVRRAVEYAANPTERYVSDGETVETPPFAKPIGDDASVYQGDMRTIDAEDEYDAVITDPPYYDNLMYSEVSDYFYVWQKLLLEDEYDWFEYDKTPRAESIVTNPFLDKTTEDFESELHEAFTVIHRALKDDGVLAFTYHHSDSESWGELLAALCDVGFEVTATAPVSADSNKFISGEAVEFDIVIVARPADEREPISWNSLRRRIYRTAEETRERLETDRNLAQGDIGVVEMGRCFHEYSKHHGEVRRAGDIMTAKEVVEEIYGVVQHGSDIGEIDLFLDLLEVPDPTFDDLNKLARGTDATPEQLEDARLYRTEDGDFRLGTWDDDKRIAYLRDRVESDRDGDGADLTDLDKAQFLRYRWEHDKSLAEYVDRWSVTDDLRALCEGLADATGDDAYRKLLEARLGEFE</sequence>
<dbReference type="SUPFAM" id="SSF53335">
    <property type="entry name" value="S-adenosyl-L-methionine-dependent methyltransferases"/>
    <property type="match status" value="1"/>
</dbReference>
<dbReference type="Gene3D" id="3.40.50.150">
    <property type="entry name" value="Vaccinia Virus protein VP39"/>
    <property type="match status" value="2"/>
</dbReference>
<dbReference type="GeneID" id="79303069"/>
<dbReference type="InterPro" id="IPR002052">
    <property type="entry name" value="DNA_methylase_N6_adenine_CS"/>
</dbReference>
<reference evidence="2 3" key="1">
    <citation type="journal article" date="2019" name="Int. J. Syst. Evol. Microbiol.">
        <title>The Global Catalogue of Microorganisms (GCM) 10K type strain sequencing project: providing services to taxonomists for standard genome sequencing and annotation.</title>
        <authorList>
            <consortium name="The Broad Institute Genomics Platform"/>
            <consortium name="The Broad Institute Genome Sequencing Center for Infectious Disease"/>
            <person name="Wu L."/>
            <person name="Ma J."/>
        </authorList>
    </citation>
    <scope>NUCLEOTIDE SEQUENCE [LARGE SCALE GENOMIC DNA]</scope>
    <source>
        <strain evidence="2 3">DT72</strain>
    </source>
</reference>
<protein>
    <submittedName>
        <fullName evidence="2">DUF1156 domain-containing protein</fullName>
    </submittedName>
</protein>
<dbReference type="Pfam" id="PF06634">
    <property type="entry name" value="DUF1156"/>
    <property type="match status" value="1"/>
</dbReference>
<organism evidence="2 3">
    <name type="scientific">Halorussus caseinilyticus</name>
    <dbReference type="NCBI Taxonomy" id="3034025"/>
    <lineage>
        <taxon>Archaea</taxon>
        <taxon>Methanobacteriati</taxon>
        <taxon>Methanobacteriota</taxon>
        <taxon>Stenosarchaea group</taxon>
        <taxon>Halobacteria</taxon>
        <taxon>Halobacteriales</taxon>
        <taxon>Haladaptataceae</taxon>
        <taxon>Halorussus</taxon>
    </lineage>
</organism>
<dbReference type="PROSITE" id="PS00092">
    <property type="entry name" value="N6_MTASE"/>
    <property type="match status" value="1"/>
</dbReference>
<dbReference type="RefSeq" id="WP_276281842.1">
    <property type="nucleotide sequence ID" value="NZ_CP119809.1"/>
</dbReference>
<dbReference type="Proteomes" id="UP001596407">
    <property type="component" value="Unassembled WGS sequence"/>
</dbReference>
<gene>
    <name evidence="2" type="ORF">ACFQJ6_09495</name>
</gene>
<proteinExistence type="predicted"/>
<evidence type="ECO:0000313" key="3">
    <source>
        <dbReference type="Proteomes" id="UP001596407"/>
    </source>
</evidence>
<accession>A0ABD5WME3</accession>
<dbReference type="InterPro" id="IPR009537">
    <property type="entry name" value="DUF1156"/>
</dbReference>
<evidence type="ECO:0000259" key="1">
    <source>
        <dbReference type="Pfam" id="PF06634"/>
    </source>
</evidence>
<name>A0ABD5WME3_9EURY</name>
<keyword evidence="3" id="KW-1185">Reference proteome</keyword>